<dbReference type="EMBL" id="CM045767">
    <property type="protein sequence ID" value="KAI7997731.1"/>
    <property type="molecule type" value="Genomic_DNA"/>
</dbReference>
<gene>
    <name evidence="1" type="ORF">LOK49_LG10G00861</name>
</gene>
<keyword evidence="2" id="KW-1185">Reference proteome</keyword>
<organism evidence="1 2">
    <name type="scientific">Camellia lanceoleosa</name>
    <dbReference type="NCBI Taxonomy" id="1840588"/>
    <lineage>
        <taxon>Eukaryota</taxon>
        <taxon>Viridiplantae</taxon>
        <taxon>Streptophyta</taxon>
        <taxon>Embryophyta</taxon>
        <taxon>Tracheophyta</taxon>
        <taxon>Spermatophyta</taxon>
        <taxon>Magnoliopsida</taxon>
        <taxon>eudicotyledons</taxon>
        <taxon>Gunneridae</taxon>
        <taxon>Pentapetalae</taxon>
        <taxon>asterids</taxon>
        <taxon>Ericales</taxon>
        <taxon>Theaceae</taxon>
        <taxon>Camellia</taxon>
    </lineage>
</organism>
<evidence type="ECO:0000313" key="2">
    <source>
        <dbReference type="Proteomes" id="UP001060215"/>
    </source>
</evidence>
<evidence type="ECO:0000313" key="1">
    <source>
        <dbReference type="EMBL" id="KAI7997731.1"/>
    </source>
</evidence>
<sequence length="77" mass="8560">MLPSLPTVCAGKLLCFYPNSFNGFCLNSACQVFDKLTLWVNPGPGTVVGFVRFSDFFPFTKFPVFLYDSTMESSNSL</sequence>
<name>A0ACC0GEC8_9ERIC</name>
<accession>A0ACC0GEC8</accession>
<comment type="caution">
    <text evidence="1">The sequence shown here is derived from an EMBL/GenBank/DDBJ whole genome shotgun (WGS) entry which is preliminary data.</text>
</comment>
<dbReference type="Proteomes" id="UP001060215">
    <property type="component" value="Chromosome 10"/>
</dbReference>
<proteinExistence type="predicted"/>
<protein>
    <submittedName>
        <fullName evidence="1">Uncharacterized protein</fullName>
    </submittedName>
</protein>
<reference evidence="1 2" key="1">
    <citation type="journal article" date="2022" name="Plant J.">
        <title>Chromosome-level genome of Camellia lanceoleosa provides a valuable resource for understanding genome evolution and self-incompatibility.</title>
        <authorList>
            <person name="Gong W."/>
            <person name="Xiao S."/>
            <person name="Wang L."/>
            <person name="Liao Z."/>
            <person name="Chang Y."/>
            <person name="Mo W."/>
            <person name="Hu G."/>
            <person name="Li W."/>
            <person name="Zhao G."/>
            <person name="Zhu H."/>
            <person name="Hu X."/>
            <person name="Ji K."/>
            <person name="Xiang X."/>
            <person name="Song Q."/>
            <person name="Yuan D."/>
            <person name="Jin S."/>
            <person name="Zhang L."/>
        </authorList>
    </citation>
    <scope>NUCLEOTIDE SEQUENCE [LARGE SCALE GENOMIC DNA]</scope>
    <source>
        <strain evidence="1">SQ_2022a</strain>
    </source>
</reference>